<dbReference type="SUPFAM" id="SSF54236">
    <property type="entry name" value="Ubiquitin-like"/>
    <property type="match status" value="2"/>
</dbReference>
<feature type="compositionally biased region" description="Polar residues" evidence="1">
    <location>
        <begin position="2001"/>
        <end position="2013"/>
    </location>
</feature>
<dbReference type="Pfam" id="PF01843">
    <property type="entry name" value="DIL"/>
    <property type="match status" value="1"/>
</dbReference>
<feature type="compositionally biased region" description="Basic and acidic residues" evidence="1">
    <location>
        <begin position="1668"/>
        <end position="1685"/>
    </location>
</feature>
<feature type="domain" description="PDZ" evidence="2">
    <location>
        <begin position="1528"/>
        <end position="1629"/>
    </location>
</feature>
<feature type="compositionally biased region" description="Low complexity" evidence="1">
    <location>
        <begin position="845"/>
        <end position="865"/>
    </location>
</feature>
<dbReference type="GO" id="GO:0005912">
    <property type="term" value="C:adherens junction"/>
    <property type="evidence" value="ECO:0007669"/>
    <property type="project" value="TreeGrafter"/>
</dbReference>
<feature type="compositionally biased region" description="Polar residues" evidence="1">
    <location>
        <begin position="2026"/>
        <end position="2048"/>
    </location>
</feature>
<evidence type="ECO:0000259" key="4">
    <source>
        <dbReference type="PROSITE" id="PS51126"/>
    </source>
</evidence>
<dbReference type="GO" id="GO:0007165">
    <property type="term" value="P:signal transduction"/>
    <property type="evidence" value="ECO:0007669"/>
    <property type="project" value="InterPro"/>
</dbReference>
<feature type="region of interest" description="Disordered" evidence="1">
    <location>
        <begin position="542"/>
        <end position="562"/>
    </location>
</feature>
<dbReference type="PROSITE" id="PS50106">
    <property type="entry name" value="PDZ"/>
    <property type="match status" value="1"/>
</dbReference>
<dbReference type="GO" id="GO:0050839">
    <property type="term" value="F:cell adhesion molecule binding"/>
    <property type="evidence" value="ECO:0007669"/>
    <property type="project" value="TreeGrafter"/>
</dbReference>
<evidence type="ECO:0000259" key="3">
    <source>
        <dbReference type="PROSITE" id="PS50200"/>
    </source>
</evidence>
<feature type="compositionally biased region" description="Polar residues" evidence="1">
    <location>
        <begin position="733"/>
        <end position="747"/>
    </location>
</feature>
<dbReference type="Pfam" id="PF00788">
    <property type="entry name" value="RA"/>
    <property type="match status" value="2"/>
</dbReference>
<feature type="compositionally biased region" description="Polar residues" evidence="1">
    <location>
        <begin position="1970"/>
        <end position="1991"/>
    </location>
</feature>
<evidence type="ECO:0008006" key="6">
    <source>
        <dbReference type="Google" id="ProtNLM"/>
    </source>
</evidence>
<name>A0A0X3PW73_SCHSO</name>
<dbReference type="InterPro" id="IPR000159">
    <property type="entry name" value="RA_dom"/>
</dbReference>
<dbReference type="PROSITE" id="PS50200">
    <property type="entry name" value="RA"/>
    <property type="match status" value="2"/>
</dbReference>
<feature type="domain" description="Ras-associating" evidence="3">
    <location>
        <begin position="276"/>
        <end position="377"/>
    </location>
</feature>
<gene>
    <name evidence="5" type="ORF">TR121604</name>
</gene>
<feature type="compositionally biased region" description="Polar residues" evidence="1">
    <location>
        <begin position="237"/>
        <end position="246"/>
    </location>
</feature>
<dbReference type="PANTHER" id="PTHR10398:SF2">
    <property type="entry name" value="AFADIN"/>
    <property type="match status" value="1"/>
</dbReference>
<feature type="compositionally biased region" description="Low complexity" evidence="1">
    <location>
        <begin position="2014"/>
        <end position="2025"/>
    </location>
</feature>
<feature type="region of interest" description="Disordered" evidence="1">
    <location>
        <begin position="1666"/>
        <end position="1688"/>
    </location>
</feature>
<dbReference type="Pfam" id="PF00595">
    <property type="entry name" value="PDZ"/>
    <property type="match status" value="1"/>
</dbReference>
<feature type="compositionally biased region" description="Polar residues" evidence="1">
    <location>
        <begin position="1465"/>
        <end position="1482"/>
    </location>
</feature>
<protein>
    <recommendedName>
        <fullName evidence="6">Afadin</fullName>
    </recommendedName>
</protein>
<feature type="region of interest" description="Disordered" evidence="1">
    <location>
        <begin position="1957"/>
        <end position="2048"/>
    </location>
</feature>
<feature type="compositionally biased region" description="Polar residues" evidence="1">
    <location>
        <begin position="548"/>
        <end position="562"/>
    </location>
</feature>
<feature type="region of interest" description="Disordered" evidence="1">
    <location>
        <begin position="224"/>
        <end position="252"/>
    </location>
</feature>
<accession>A0A0X3PW73</accession>
<feature type="region of interest" description="Disordered" evidence="1">
    <location>
        <begin position="716"/>
        <end position="747"/>
    </location>
</feature>
<dbReference type="InterPro" id="IPR036034">
    <property type="entry name" value="PDZ_sf"/>
</dbReference>
<feature type="domain" description="Ras-associating" evidence="3">
    <location>
        <begin position="34"/>
        <end position="127"/>
    </location>
</feature>
<feature type="domain" description="Dilute" evidence="4">
    <location>
        <begin position="1061"/>
        <end position="1300"/>
    </location>
</feature>
<feature type="region of interest" description="Disordered" evidence="1">
    <location>
        <begin position="1353"/>
        <end position="1377"/>
    </location>
</feature>
<dbReference type="InterPro" id="IPR028842">
    <property type="entry name" value="Afadin"/>
</dbReference>
<feature type="region of interest" description="Disordered" evidence="1">
    <location>
        <begin position="752"/>
        <end position="771"/>
    </location>
</feature>
<feature type="compositionally biased region" description="Basic and acidic residues" evidence="1">
    <location>
        <begin position="1367"/>
        <end position="1377"/>
    </location>
</feature>
<dbReference type="SMART" id="SM00314">
    <property type="entry name" value="RA"/>
    <property type="match status" value="2"/>
</dbReference>
<feature type="compositionally biased region" description="Polar residues" evidence="1">
    <location>
        <begin position="752"/>
        <end position="765"/>
    </location>
</feature>
<dbReference type="InterPro" id="IPR002710">
    <property type="entry name" value="Dilute_dom"/>
</dbReference>
<dbReference type="Gene3D" id="2.30.42.10">
    <property type="match status" value="1"/>
</dbReference>
<feature type="region of interest" description="Disordered" evidence="1">
    <location>
        <begin position="1432"/>
        <end position="1519"/>
    </location>
</feature>
<dbReference type="Gene3D" id="3.10.20.90">
    <property type="entry name" value="Phosphatidylinositol 3-kinase Catalytic Subunit, Chain A, domain 1"/>
    <property type="match status" value="2"/>
</dbReference>
<dbReference type="SMART" id="SM00228">
    <property type="entry name" value="PDZ"/>
    <property type="match status" value="1"/>
</dbReference>
<evidence type="ECO:0000259" key="2">
    <source>
        <dbReference type="PROSITE" id="PS50106"/>
    </source>
</evidence>
<organism evidence="5">
    <name type="scientific">Schistocephalus solidus</name>
    <name type="common">Tapeworm</name>
    <dbReference type="NCBI Taxonomy" id="70667"/>
    <lineage>
        <taxon>Eukaryota</taxon>
        <taxon>Metazoa</taxon>
        <taxon>Spiralia</taxon>
        <taxon>Lophotrochozoa</taxon>
        <taxon>Platyhelminthes</taxon>
        <taxon>Cestoda</taxon>
        <taxon>Eucestoda</taxon>
        <taxon>Diphyllobothriidea</taxon>
        <taxon>Diphyllobothriidae</taxon>
        <taxon>Schistocephalus</taxon>
    </lineage>
</organism>
<dbReference type="GO" id="GO:0032880">
    <property type="term" value="P:regulation of protein localization"/>
    <property type="evidence" value="ECO:0007669"/>
    <property type="project" value="TreeGrafter"/>
</dbReference>
<dbReference type="PROSITE" id="PS51126">
    <property type="entry name" value="DILUTE"/>
    <property type="match status" value="1"/>
</dbReference>
<dbReference type="InterPro" id="IPR029071">
    <property type="entry name" value="Ubiquitin-like_domsf"/>
</dbReference>
<dbReference type="SMART" id="SM01132">
    <property type="entry name" value="DIL"/>
    <property type="match status" value="1"/>
</dbReference>
<dbReference type="InterPro" id="IPR001478">
    <property type="entry name" value="PDZ"/>
</dbReference>
<sequence>MNCSREQLLELIEEWNASRLDLFHLSIPDDSMEFRGVMRFFFEDAGKRYQTKCLRVSSTSKAIEIVQQLLEKFQPILGNRRKCDYGLFEHHAMSERRLNDDESPLMVQLNWCKQGREGKLILKCLREALNPEFSSSREEGKTEKIPLQVKRNRWPLKRDKKHLKSLPHGAQPACSGRLLCTRGYKTLTPGMRPISSTNKPLTKQTPNLLGPEVNVGFTLAQSLEPTSKGNWRRGSSPPDNSFTRTVSDPEAMMRRKRQQTLGAKLARIAKYGGGNRGGTVKIFGDMIDPNVPYKTLLLSVEDTVSQVIREALDKYGLEDADPASYCLVMRSRFSKETANCPAHEEILSDTASPLGRLLMDKPPKGVITTFELRPRLHRDRSSEETSNGPLLALPDARSSGAHRHLPAYSRLVPHHSLGFPPCSPETVFAWLVEFGKESPVDVGNTHTPCRKPASYPLHVDQGPVYIGTAPYPTAETPQLVSLPPSLHPEVCAIHLVIWQPARVHELCRNVEARSSPRGPRAWLACTPCTANAPVFVNGRRLLPATEPPRSSASRQQLNHSQSLRGKVTAHWLGPGDVIQLGNGSSRFRVWAGARPLTLPSLRPQPAESSPLLVKSFTLQEQVAGPHQSVSPHRTWETSTSGRIHYSPWNRSNLSPPFLHPPTRTPLPNWNGEQLKTVLSHENALNVLSTDSVPTTRLLSACTENAQPTFRLPVDRSVSMASSTSPSPPHSPLTVFSPQTSQTSSAGTMSSISQVVCSPSGPSSRCNGVLVNPDPSARLPSYDSIVNRAKVQQVDGSESGNSAENMRPLFEPALNSTASASFSESASTVTVETEPKGAYPQTQPCLSPLASPEPVSSPPSAVAGATTSPLVDQLPCQLAYAPASLDNLLDWLLLDQLGSSSRSSSQSERTDCPLGPTFTIYLMFRAICRQCDRWDSLEANKATTDKETLRRKQRQRRQQQLLGLLVSVVDRFIATEQQLVEISFLGDKEEGDNCTMSVEKEKQLDAAARRAALVLANASQLLHFVSRDVDLQAVFQPISGDDDNGDNGVYELESSVHPAPEGEVGCANAWFALNDRLAQVIETTFECLVGCFTSVLGRRCLGEILQRLDSEAAALCDHSAVEDEPCLKDAQPDPVLVKLTDALEILHTNAVNPAFMVQLLSRLLHFIGAHLFNELIRQPVRVSPQWGRLLHPWVHKRLAVWAEKQGLGLAVDCYLSRLSQAADLMQANVGSVETLYNIVVDLDRLNSVQVRHLLETYRPEFKTPLRLPCHTGSSASEYSMSRSESILPQWIDFIISGVIQVSDRILAEEHQANQEGTGEDGGPECSWTPELYETLELRLPLLLPEDCFPSEVPVRNPCLSPPISDEAAQDRSRSENDVRPVEVANLVSFLRPALSRTWCRLSMRPPKEEQETSTSTMSWAVYLIPDGDVIEGPPSTAAVTADAEGPAHAASIPQTEANEERGLSFGQPQSEVDSRRQIPTSNAFPADSDHVSSLRTTEDDHDGEAINGTQEQVGEDDDDEVDENVRVYSVLVPKIDNSLGLSIVAARAEDGRDLGIYVKSVVPGGGASQARWLCTSPMPSDEVFDSPPLQPGDRILAVNGRPMAGLSQESAARLVSTAGCEVHLKVARNLGLGCVAAAAVSERRGSRSTNSALSTPVRRETITEQLAMRSDDRSHSADQRSRRQCLESDQALTHRSAALQTKPKLSADTGQVGIVLSRSVSTPRSVTHPVEYVEVATEESSPPPPPPPRLLVETSSLIAHEVKAPPLVARSLDSASGDWISHFTPPDQLASVDRGEILESRPVLPPKGGLRRAATISYATKITAPIAVPDDDYESDLELKRLQANGVPSNGLSPKDWADVESTLEMLREMRDELDRSLAYRTERRNALNAGYRPNGGTTLPRTFSKLPTERSLNGSAATPFSPPEIPLHSGWSEESSAFHTRSCPKVTRSLSLFTPSQSLQPAHLPDQCESKASNAGGTDSGIFTSSKSFSPYRQPGCGLARSNTIGSSVRDQTSFSRSSGRGSFSLSTETPESSFSSNSLSRKARNGSSRTFDYAVYHKSTRGADKYENDTPFNGPDRVRQIVEVFENSTQ</sequence>
<feature type="region of interest" description="Disordered" evidence="1">
    <location>
        <begin position="824"/>
        <end position="865"/>
    </location>
</feature>
<proteinExistence type="predicted"/>
<dbReference type="PANTHER" id="PTHR10398">
    <property type="entry name" value="AFADIN"/>
    <property type="match status" value="1"/>
</dbReference>
<dbReference type="EMBL" id="GEEE01007316">
    <property type="protein sequence ID" value="JAP55909.1"/>
    <property type="molecule type" value="Transcribed_RNA"/>
</dbReference>
<feature type="compositionally biased region" description="Basic and acidic residues" evidence="1">
    <location>
        <begin position="1486"/>
        <end position="1497"/>
    </location>
</feature>
<dbReference type="SUPFAM" id="SSF50156">
    <property type="entry name" value="PDZ domain-like"/>
    <property type="match status" value="1"/>
</dbReference>
<evidence type="ECO:0000256" key="1">
    <source>
        <dbReference type="SAM" id="MobiDB-lite"/>
    </source>
</evidence>
<evidence type="ECO:0000313" key="5">
    <source>
        <dbReference type="EMBL" id="JAP55909.1"/>
    </source>
</evidence>
<reference evidence="5" key="1">
    <citation type="submission" date="2016-01" db="EMBL/GenBank/DDBJ databases">
        <title>Reference transcriptome for the parasite Schistocephalus solidus: insights into the molecular evolution of parasitism.</title>
        <authorList>
            <person name="Hebert F.O."/>
            <person name="Grambauer S."/>
            <person name="Barber I."/>
            <person name="Landry C.R."/>
            <person name="Aubin-Horth N."/>
        </authorList>
    </citation>
    <scope>NUCLEOTIDE SEQUENCE</scope>
</reference>